<dbReference type="Gene3D" id="3.30.950.10">
    <property type="entry name" value="Methyltransferase, Cobalt-precorrin-4 Transmethylase, Domain 2"/>
    <property type="match status" value="1"/>
</dbReference>
<comment type="subcellular location">
    <subcellularLocation>
        <location evidence="6">Cytoplasm</location>
    </subcellularLocation>
</comment>
<dbReference type="InterPro" id="IPR014776">
    <property type="entry name" value="4pyrrole_Mease_sub2"/>
</dbReference>
<evidence type="ECO:0000256" key="6">
    <source>
        <dbReference type="HAMAP-Rule" id="MF_01877"/>
    </source>
</evidence>
<dbReference type="InterPro" id="IPR008189">
    <property type="entry name" value="rRNA_ssu_MeTfrase_I"/>
</dbReference>
<accession>A0A4R6TXL2</accession>
<dbReference type="Proteomes" id="UP000295632">
    <property type="component" value="Unassembled WGS sequence"/>
</dbReference>
<dbReference type="SUPFAM" id="SSF53790">
    <property type="entry name" value="Tetrapyrrole methylase"/>
    <property type="match status" value="1"/>
</dbReference>
<evidence type="ECO:0000313" key="9">
    <source>
        <dbReference type="Proteomes" id="UP000295632"/>
    </source>
</evidence>
<dbReference type="GO" id="GO:0070677">
    <property type="term" value="F:rRNA (cytosine-2'-O-)-methyltransferase activity"/>
    <property type="evidence" value="ECO:0007669"/>
    <property type="project" value="UniProtKB-UniRule"/>
</dbReference>
<reference evidence="8 9" key="1">
    <citation type="submission" date="2019-03" db="EMBL/GenBank/DDBJ databases">
        <title>Genomic Encyclopedia of Type Strains, Phase IV (KMG-IV): sequencing the most valuable type-strain genomes for metagenomic binning, comparative biology and taxonomic classification.</title>
        <authorList>
            <person name="Goeker M."/>
        </authorList>
    </citation>
    <scope>NUCLEOTIDE SEQUENCE [LARGE SCALE GENOMIC DNA]</scope>
    <source>
        <strain evidence="8 9">DSM 28697</strain>
    </source>
</reference>
<keyword evidence="2 6" id="KW-0698">rRNA processing</keyword>
<dbReference type="InterPro" id="IPR000878">
    <property type="entry name" value="4pyrrol_Mease"/>
</dbReference>
<evidence type="ECO:0000256" key="1">
    <source>
        <dbReference type="ARBA" id="ARBA00022490"/>
    </source>
</evidence>
<dbReference type="GO" id="GO:0005737">
    <property type="term" value="C:cytoplasm"/>
    <property type="evidence" value="ECO:0007669"/>
    <property type="project" value="UniProtKB-SubCell"/>
</dbReference>
<dbReference type="PANTHER" id="PTHR46111:SF1">
    <property type="entry name" value="RIBOSOMAL RNA SMALL SUBUNIT METHYLTRANSFERASE I"/>
    <property type="match status" value="1"/>
</dbReference>
<evidence type="ECO:0000256" key="4">
    <source>
        <dbReference type="ARBA" id="ARBA00022679"/>
    </source>
</evidence>
<dbReference type="PIRSF" id="PIRSF005917">
    <property type="entry name" value="MTase_YraL"/>
    <property type="match status" value="1"/>
</dbReference>
<dbReference type="FunFam" id="3.40.1010.10:FF:000002">
    <property type="entry name" value="Ribosomal RNA small subunit methyltransferase I"/>
    <property type="match status" value="1"/>
</dbReference>
<dbReference type="AlphaFoldDB" id="A0A4R6TXL2"/>
<sequence length="289" mass="31956">MEQNQKGTLYLAATPIGNLEDITYRVVRILNEVDIIAAEDTRVTQKLCNHYSIERPLTSYHEHNKATSGTALLKRLREGQHVALVSDAGTPAVSDPGYDLVVQAIKEGVTVVPLPGASAAVTALIASGLPTERFYFLGFLPRKEADKRNALQKAAETEATLLFYESPHRVKDTLWTIKEAFVDCEVVAARELTKKFEQFVRGSADDVLTHFTENAPKGEFCIVVSQIVLANDENEVWWAGLSTQDHVQTYVAKGHTSKEAIKLTAVDRDLPKRDVYATFHISTEADGSE</sequence>
<comment type="catalytic activity">
    <reaction evidence="6">
        <text>cytidine(1402) in 16S rRNA + S-adenosyl-L-methionine = 2'-O-methylcytidine(1402) in 16S rRNA + S-adenosyl-L-homocysteine + H(+)</text>
        <dbReference type="Rhea" id="RHEA:42924"/>
        <dbReference type="Rhea" id="RHEA-COMP:10285"/>
        <dbReference type="Rhea" id="RHEA-COMP:10286"/>
        <dbReference type="ChEBI" id="CHEBI:15378"/>
        <dbReference type="ChEBI" id="CHEBI:57856"/>
        <dbReference type="ChEBI" id="CHEBI:59789"/>
        <dbReference type="ChEBI" id="CHEBI:74495"/>
        <dbReference type="ChEBI" id="CHEBI:82748"/>
        <dbReference type="EC" id="2.1.1.198"/>
    </reaction>
</comment>
<keyword evidence="5 6" id="KW-0949">S-adenosyl-L-methionine</keyword>
<evidence type="ECO:0000256" key="2">
    <source>
        <dbReference type="ARBA" id="ARBA00022552"/>
    </source>
</evidence>
<comment type="similarity">
    <text evidence="6">Belongs to the methyltransferase superfamily. RsmI family.</text>
</comment>
<dbReference type="EMBL" id="SNYJ01000025">
    <property type="protein sequence ID" value="TDQ34245.1"/>
    <property type="molecule type" value="Genomic_DNA"/>
</dbReference>
<keyword evidence="9" id="KW-1185">Reference proteome</keyword>
<keyword evidence="1 6" id="KW-0963">Cytoplasm</keyword>
<dbReference type="OrthoDB" id="9809084at2"/>
<dbReference type="PROSITE" id="PS01296">
    <property type="entry name" value="RSMI"/>
    <property type="match status" value="1"/>
</dbReference>
<evidence type="ECO:0000256" key="3">
    <source>
        <dbReference type="ARBA" id="ARBA00022603"/>
    </source>
</evidence>
<dbReference type="FunFam" id="3.30.950.10:FF:000002">
    <property type="entry name" value="Ribosomal RNA small subunit methyltransferase I"/>
    <property type="match status" value="1"/>
</dbReference>
<dbReference type="CDD" id="cd11648">
    <property type="entry name" value="RsmI"/>
    <property type="match status" value="1"/>
</dbReference>
<dbReference type="Pfam" id="PF00590">
    <property type="entry name" value="TP_methylase"/>
    <property type="match status" value="1"/>
</dbReference>
<protein>
    <recommendedName>
        <fullName evidence="6">Ribosomal RNA small subunit methyltransferase I</fullName>
        <ecNumber evidence="6">2.1.1.198</ecNumber>
    </recommendedName>
    <alternativeName>
        <fullName evidence="6">16S rRNA 2'-O-ribose C1402 methyltransferase</fullName>
    </alternativeName>
    <alternativeName>
        <fullName evidence="6">rRNA (cytidine-2'-O-)-methyltransferase RsmI</fullName>
    </alternativeName>
</protein>
<dbReference type="HAMAP" id="MF_01877">
    <property type="entry name" value="16SrRNA_methyltr_I"/>
    <property type="match status" value="1"/>
</dbReference>
<keyword evidence="3 6" id="KW-0489">Methyltransferase</keyword>
<evidence type="ECO:0000259" key="7">
    <source>
        <dbReference type="Pfam" id="PF00590"/>
    </source>
</evidence>
<comment type="function">
    <text evidence="6">Catalyzes the 2'-O-methylation of the ribose of cytidine 1402 (C1402) in 16S rRNA.</text>
</comment>
<comment type="caution">
    <text evidence="8">The sequence shown here is derived from an EMBL/GenBank/DDBJ whole genome shotgun (WGS) entry which is preliminary data.</text>
</comment>
<dbReference type="EC" id="2.1.1.198" evidence="6"/>
<proteinExistence type="inferred from homology"/>
<dbReference type="NCBIfam" id="TIGR00096">
    <property type="entry name" value="16S rRNA (cytidine(1402)-2'-O)-methyltransferase"/>
    <property type="match status" value="1"/>
</dbReference>
<dbReference type="Gene3D" id="3.40.1010.10">
    <property type="entry name" value="Cobalt-precorrin-4 Transmethylase, Domain 1"/>
    <property type="match status" value="1"/>
</dbReference>
<evidence type="ECO:0000313" key="8">
    <source>
        <dbReference type="EMBL" id="TDQ34245.1"/>
    </source>
</evidence>
<dbReference type="InterPro" id="IPR035996">
    <property type="entry name" value="4pyrrol_Methylase_sf"/>
</dbReference>
<feature type="domain" description="Tetrapyrrole methylase" evidence="7">
    <location>
        <begin position="8"/>
        <end position="206"/>
    </location>
</feature>
<evidence type="ECO:0000256" key="5">
    <source>
        <dbReference type="ARBA" id="ARBA00022691"/>
    </source>
</evidence>
<dbReference type="InterPro" id="IPR014777">
    <property type="entry name" value="4pyrrole_Mease_sub1"/>
</dbReference>
<gene>
    <name evidence="6" type="primary">rsmI</name>
    <name evidence="8" type="ORF">EV213_12549</name>
</gene>
<keyword evidence="4 6" id="KW-0808">Transferase</keyword>
<dbReference type="RefSeq" id="WP_133582193.1">
    <property type="nucleotide sequence ID" value="NZ_SNYJ01000025.1"/>
</dbReference>
<dbReference type="InterPro" id="IPR018063">
    <property type="entry name" value="SAM_MeTrfase_RsmI_CS"/>
</dbReference>
<organism evidence="8 9">
    <name type="scientific">Aureibacillus halotolerans</name>
    <dbReference type="NCBI Taxonomy" id="1508390"/>
    <lineage>
        <taxon>Bacteria</taxon>
        <taxon>Bacillati</taxon>
        <taxon>Bacillota</taxon>
        <taxon>Bacilli</taxon>
        <taxon>Bacillales</taxon>
        <taxon>Bacillaceae</taxon>
        <taxon>Aureibacillus</taxon>
    </lineage>
</organism>
<dbReference type="PANTHER" id="PTHR46111">
    <property type="entry name" value="RIBOSOMAL RNA SMALL SUBUNIT METHYLTRANSFERASE I"/>
    <property type="match status" value="1"/>
</dbReference>
<name>A0A4R6TXL2_9BACI</name>